<accession>A0AAE0DIS2</accession>
<organism evidence="2 3">
    <name type="scientific">Lepraria neglecta</name>
    <dbReference type="NCBI Taxonomy" id="209136"/>
    <lineage>
        <taxon>Eukaryota</taxon>
        <taxon>Fungi</taxon>
        <taxon>Dikarya</taxon>
        <taxon>Ascomycota</taxon>
        <taxon>Pezizomycotina</taxon>
        <taxon>Lecanoromycetes</taxon>
        <taxon>OSLEUM clade</taxon>
        <taxon>Lecanoromycetidae</taxon>
        <taxon>Lecanorales</taxon>
        <taxon>Lecanorineae</taxon>
        <taxon>Stereocaulaceae</taxon>
        <taxon>Lepraria</taxon>
    </lineage>
</organism>
<evidence type="ECO:0000313" key="2">
    <source>
        <dbReference type="EMBL" id="KAK3171219.1"/>
    </source>
</evidence>
<evidence type="ECO:0000256" key="1">
    <source>
        <dbReference type="SAM" id="MobiDB-lite"/>
    </source>
</evidence>
<gene>
    <name evidence="2" type="ORF">OEA41_003303</name>
</gene>
<feature type="region of interest" description="Disordered" evidence="1">
    <location>
        <begin position="1"/>
        <end position="21"/>
    </location>
</feature>
<comment type="caution">
    <text evidence="2">The sequence shown here is derived from an EMBL/GenBank/DDBJ whole genome shotgun (WGS) entry which is preliminary data.</text>
</comment>
<evidence type="ECO:0000313" key="3">
    <source>
        <dbReference type="Proteomes" id="UP001276659"/>
    </source>
</evidence>
<sequence>MDPNTSTREQFTKHLTSKPTPDFAAPEWKKLAETLKTLLDKLAHHPAMAINLQQTYMTPANSKNNVYFMWDFIGRTLSYLYMINPALQNLTSREKDLWKEAEERATYAKMLITDQMPGMLDMMTEQTYPGQMGQHPEFGEDILEVARHL</sequence>
<dbReference type="Proteomes" id="UP001276659">
    <property type="component" value="Unassembled WGS sequence"/>
</dbReference>
<reference evidence="2" key="1">
    <citation type="submission" date="2022-11" db="EMBL/GenBank/DDBJ databases">
        <title>Chromosomal genome sequence assembly and mating type (MAT) locus characterization of the leprose asexual lichenized fungus Lepraria neglecta (Nyl.) Erichsen.</title>
        <authorList>
            <person name="Allen J.L."/>
            <person name="Pfeffer B."/>
        </authorList>
    </citation>
    <scope>NUCLEOTIDE SEQUENCE</scope>
    <source>
        <strain evidence="2">Allen 5258</strain>
    </source>
</reference>
<proteinExistence type="predicted"/>
<feature type="compositionally biased region" description="Polar residues" evidence="1">
    <location>
        <begin position="1"/>
        <end position="19"/>
    </location>
</feature>
<name>A0AAE0DIS2_9LECA</name>
<dbReference type="EMBL" id="JASNWA010000008">
    <property type="protein sequence ID" value="KAK3171219.1"/>
    <property type="molecule type" value="Genomic_DNA"/>
</dbReference>
<protein>
    <submittedName>
        <fullName evidence="2">Uncharacterized protein</fullName>
    </submittedName>
</protein>
<dbReference type="AlphaFoldDB" id="A0AAE0DIS2"/>
<keyword evidence="3" id="KW-1185">Reference proteome</keyword>